<gene>
    <name evidence="1" type="ORF">LOAG_10055</name>
</gene>
<name>A0A1S0TQJ0_LOALO</name>
<dbReference type="RefSeq" id="XP_003145630.1">
    <property type="nucleotide sequence ID" value="XM_003145582.1"/>
</dbReference>
<dbReference type="AlphaFoldDB" id="A0A1S0TQJ0"/>
<sequence length="110" mass="12494">MAVVDIGECIQGYMSVAEEMIDMSVWLGAKKNLEIYQKITLNGQVKITPNEFINSSFHLTENTPSVLYKDDFVNLPENCDDTHIRVTSFVQNPKICHPNHIKMADAFIPH</sequence>
<accession>A0A1S0TQJ0</accession>
<evidence type="ECO:0000313" key="1">
    <source>
        <dbReference type="EMBL" id="EFO18439.1"/>
    </source>
</evidence>
<protein>
    <submittedName>
        <fullName evidence="1">Uncharacterized protein</fullName>
    </submittedName>
</protein>
<dbReference type="InParanoid" id="A0A1S0TQJ0"/>
<organism evidence="1">
    <name type="scientific">Loa loa</name>
    <name type="common">Eye worm</name>
    <name type="synonym">Filaria loa</name>
    <dbReference type="NCBI Taxonomy" id="7209"/>
    <lineage>
        <taxon>Eukaryota</taxon>
        <taxon>Metazoa</taxon>
        <taxon>Ecdysozoa</taxon>
        <taxon>Nematoda</taxon>
        <taxon>Chromadorea</taxon>
        <taxon>Rhabditida</taxon>
        <taxon>Spirurina</taxon>
        <taxon>Spiruromorpha</taxon>
        <taxon>Filarioidea</taxon>
        <taxon>Onchocercidae</taxon>
        <taxon>Loa</taxon>
    </lineage>
</organism>
<dbReference type="KEGG" id="loa:LOAG_10055"/>
<proteinExistence type="predicted"/>
<dbReference type="CTD" id="9947497"/>
<dbReference type="EMBL" id="JH712069">
    <property type="protein sequence ID" value="EFO18439.1"/>
    <property type="molecule type" value="Genomic_DNA"/>
</dbReference>
<dbReference type="GeneID" id="9947497"/>
<reference evidence="1" key="1">
    <citation type="submission" date="2012-04" db="EMBL/GenBank/DDBJ databases">
        <title>The Genome Sequence of Loa loa.</title>
        <authorList>
            <consortium name="The Broad Institute Genome Sequencing Platform"/>
            <consortium name="Broad Institute Genome Sequencing Center for Infectious Disease"/>
            <person name="Nutman T.B."/>
            <person name="Fink D.L."/>
            <person name="Russ C."/>
            <person name="Young S."/>
            <person name="Zeng Q."/>
            <person name="Gargeya S."/>
            <person name="Alvarado L."/>
            <person name="Berlin A."/>
            <person name="Chapman S.B."/>
            <person name="Chen Z."/>
            <person name="Freedman E."/>
            <person name="Gellesch M."/>
            <person name="Goldberg J."/>
            <person name="Griggs A."/>
            <person name="Gujja S."/>
            <person name="Heilman E.R."/>
            <person name="Heiman D."/>
            <person name="Howarth C."/>
            <person name="Mehta T."/>
            <person name="Neiman D."/>
            <person name="Pearson M."/>
            <person name="Roberts A."/>
            <person name="Saif S."/>
            <person name="Shea T."/>
            <person name="Shenoy N."/>
            <person name="Sisk P."/>
            <person name="Stolte C."/>
            <person name="Sykes S."/>
            <person name="White J."/>
            <person name="Yandava C."/>
            <person name="Haas B."/>
            <person name="Henn M.R."/>
            <person name="Nusbaum C."/>
            <person name="Birren B."/>
        </authorList>
    </citation>
    <scope>NUCLEOTIDE SEQUENCE [LARGE SCALE GENOMIC DNA]</scope>
</reference>